<keyword evidence="5" id="KW-0863">Zinc-finger</keyword>
<comment type="pathway">
    <text evidence="1">Protein modification; protein ubiquitination.</text>
</comment>
<dbReference type="SMART" id="SM00647">
    <property type="entry name" value="IBR"/>
    <property type="match status" value="1"/>
</dbReference>
<dbReference type="PANTHER" id="PTHR22770:SF47">
    <property type="entry name" value="E3 UBIQUITIN-PROTEIN LIGASE RNF216"/>
    <property type="match status" value="1"/>
</dbReference>
<dbReference type="InterPro" id="IPR047546">
    <property type="entry name" value="Rcat_RBR_RNF216"/>
</dbReference>
<dbReference type="InterPro" id="IPR044066">
    <property type="entry name" value="TRIAD_supradom"/>
</dbReference>
<reference evidence="10" key="2">
    <citation type="submission" date="2023-05" db="EMBL/GenBank/DDBJ databases">
        <authorList>
            <person name="Fouks B."/>
        </authorList>
    </citation>
    <scope>NUCLEOTIDE SEQUENCE</scope>
    <source>
        <strain evidence="10">Stay&amp;Tobe</strain>
        <tissue evidence="10">Testes</tissue>
    </source>
</reference>
<dbReference type="Gene3D" id="1.20.120.1750">
    <property type="match status" value="1"/>
</dbReference>
<keyword evidence="4" id="KW-0677">Repeat</keyword>
<evidence type="ECO:0000256" key="8">
    <source>
        <dbReference type="SAM" id="MobiDB-lite"/>
    </source>
</evidence>
<evidence type="ECO:0000256" key="5">
    <source>
        <dbReference type="ARBA" id="ARBA00022771"/>
    </source>
</evidence>
<feature type="region of interest" description="Disordered" evidence="8">
    <location>
        <begin position="1"/>
        <end position="21"/>
    </location>
</feature>
<keyword evidence="7" id="KW-0862">Zinc</keyword>
<dbReference type="SUPFAM" id="SSF57850">
    <property type="entry name" value="RING/U-box"/>
    <property type="match status" value="1"/>
</dbReference>
<protein>
    <recommendedName>
        <fullName evidence="9">RING-type domain-containing protein</fullName>
    </recommendedName>
</protein>
<evidence type="ECO:0000256" key="7">
    <source>
        <dbReference type="ARBA" id="ARBA00022833"/>
    </source>
</evidence>
<dbReference type="Pfam" id="PF26200">
    <property type="entry name" value="Rcat_RNF216"/>
    <property type="match status" value="1"/>
</dbReference>
<feature type="non-terminal residue" evidence="10">
    <location>
        <position position="1"/>
    </location>
</feature>
<dbReference type="InterPro" id="IPR002867">
    <property type="entry name" value="IBR_dom"/>
</dbReference>
<evidence type="ECO:0000256" key="2">
    <source>
        <dbReference type="ARBA" id="ARBA00022679"/>
    </source>
</evidence>
<reference evidence="10" key="1">
    <citation type="journal article" date="2023" name="IScience">
        <title>Live-bearing cockroach genome reveals convergent evolutionary mechanisms linked to viviparity in insects and beyond.</title>
        <authorList>
            <person name="Fouks B."/>
            <person name="Harrison M.C."/>
            <person name="Mikhailova A.A."/>
            <person name="Marchal E."/>
            <person name="English S."/>
            <person name="Carruthers M."/>
            <person name="Jennings E.C."/>
            <person name="Chiamaka E.L."/>
            <person name="Frigard R.A."/>
            <person name="Pippel M."/>
            <person name="Attardo G.M."/>
            <person name="Benoit J.B."/>
            <person name="Bornberg-Bauer E."/>
            <person name="Tobe S.S."/>
        </authorList>
    </citation>
    <scope>NUCLEOTIDE SEQUENCE</scope>
    <source>
        <strain evidence="10">Stay&amp;Tobe</strain>
    </source>
</reference>
<dbReference type="InterPro" id="IPR047545">
    <property type="entry name" value="BRcat_RBR_RNF216"/>
</dbReference>
<dbReference type="InterPro" id="IPR051628">
    <property type="entry name" value="LUBAC_E3_Ligases"/>
</dbReference>
<accession>A0AAD8EHA0</accession>
<evidence type="ECO:0000313" key="11">
    <source>
        <dbReference type="Proteomes" id="UP001233999"/>
    </source>
</evidence>
<dbReference type="GO" id="GO:0016740">
    <property type="term" value="F:transferase activity"/>
    <property type="evidence" value="ECO:0007669"/>
    <property type="project" value="UniProtKB-KW"/>
</dbReference>
<feature type="compositionally biased region" description="Basic and acidic residues" evidence="8">
    <location>
        <begin position="199"/>
        <end position="221"/>
    </location>
</feature>
<dbReference type="EMBL" id="JASPKZ010004587">
    <property type="protein sequence ID" value="KAJ9589904.1"/>
    <property type="molecule type" value="Genomic_DNA"/>
</dbReference>
<evidence type="ECO:0000256" key="1">
    <source>
        <dbReference type="ARBA" id="ARBA00004906"/>
    </source>
</evidence>
<keyword evidence="3" id="KW-0479">Metal-binding</keyword>
<keyword evidence="2" id="KW-0808">Transferase</keyword>
<dbReference type="GO" id="GO:0008270">
    <property type="term" value="F:zinc ion binding"/>
    <property type="evidence" value="ECO:0007669"/>
    <property type="project" value="UniProtKB-KW"/>
</dbReference>
<feature type="compositionally biased region" description="Polar residues" evidence="8">
    <location>
        <begin position="12"/>
        <end position="21"/>
    </location>
</feature>
<dbReference type="PANTHER" id="PTHR22770">
    <property type="entry name" value="UBIQUITIN CONJUGATING ENZYME 7 INTERACTING PROTEIN-RELATED"/>
    <property type="match status" value="1"/>
</dbReference>
<evidence type="ECO:0000313" key="10">
    <source>
        <dbReference type="EMBL" id="KAJ9589904.1"/>
    </source>
</evidence>
<dbReference type="AlphaFoldDB" id="A0AAD8EHA0"/>
<dbReference type="Proteomes" id="UP001233999">
    <property type="component" value="Unassembled WGS sequence"/>
</dbReference>
<gene>
    <name evidence="10" type="ORF">L9F63_016965</name>
</gene>
<evidence type="ECO:0000256" key="4">
    <source>
        <dbReference type="ARBA" id="ARBA00022737"/>
    </source>
</evidence>
<evidence type="ECO:0000256" key="3">
    <source>
        <dbReference type="ARBA" id="ARBA00022723"/>
    </source>
</evidence>
<name>A0AAD8EHA0_DIPPU</name>
<feature type="domain" description="RING-type" evidence="9">
    <location>
        <begin position="378"/>
        <end position="646"/>
    </location>
</feature>
<sequence>MNVDCHKGELTNLHSSSTSKDTNNCEKIRVVNLSELQPSTSSAQLNLPKISDIKMEACSSSNSEIEKNNIEEVREKTNVTEENVEKSNNRQETLKKAQLMSFLLSDEDETFNYGIDGRADDKLAEIVDEFIYEQGEVTSSSNKLEDNVLCKDKKVTFTSAMCVGSMDESMPSTSCDDGKKSKKKKLFDDHQEPSTSADKSNKRKSDLVPDSSPEKKNKLEEAPKYVGPIQLNITQLRYKLSLVEIFPDADPQYLNERCARLNNELDVNEVITDMLQNPYPVRQAEQNAGTSDSADEPQPGPSSPLSLEEKVEAQYETLLAILPNADPEYLREQCEAIAGNEDDMKTFVSAILENKQYPTREEYEKRQKMLELQKKFTEQFSIEGFLEIFPTPVKYFRCEKNNSKNSRDYAFQYLKGRYRKVAAQDILRVLRQYDYSLTKTCEHLDGYKGVLRRTTRPAGDCRLPQEVNIPFLQEDISSVRSVLENLQKLRLVLQTVLNPAIFSKMLQRKQLEEVKAAGIEDLETCPFCDFASIPPREDKVFRCLNPDCMRESCRNCKQPNHIPLRCEEVEQPDEVKARTYIEDRMTEALVRTCYKCQKKFIKEDGCNKMTCTCGAIMCYICRKPVKDYSHFNGQGGDAFHKCPLYSSNDVIHVNPVKEEAKKAKEEVEALNPNLTLKNDPTKNLPVARGGDFVHPGHQRQQMI</sequence>
<dbReference type="CDD" id="cd20339">
    <property type="entry name" value="BRcat_RBR_RNF216"/>
    <property type="match status" value="1"/>
</dbReference>
<comment type="caution">
    <text evidence="10">The sequence shown here is derived from an EMBL/GenBank/DDBJ whole genome shotgun (WGS) entry which is preliminary data.</text>
</comment>
<proteinExistence type="predicted"/>
<dbReference type="PROSITE" id="PS51873">
    <property type="entry name" value="TRIAD"/>
    <property type="match status" value="1"/>
</dbReference>
<feature type="region of interest" description="Disordered" evidence="8">
    <location>
        <begin position="674"/>
        <end position="703"/>
    </location>
</feature>
<evidence type="ECO:0000256" key="6">
    <source>
        <dbReference type="ARBA" id="ARBA00022786"/>
    </source>
</evidence>
<evidence type="ECO:0000259" key="9">
    <source>
        <dbReference type="PROSITE" id="PS51873"/>
    </source>
</evidence>
<feature type="region of interest" description="Disordered" evidence="8">
    <location>
        <begin position="166"/>
        <end position="221"/>
    </location>
</feature>
<dbReference type="CDD" id="cd20353">
    <property type="entry name" value="Rcat_RBR_RNF216"/>
    <property type="match status" value="1"/>
</dbReference>
<keyword evidence="11" id="KW-1185">Reference proteome</keyword>
<keyword evidence="6" id="KW-0833">Ubl conjugation pathway</keyword>
<organism evidence="10 11">
    <name type="scientific">Diploptera punctata</name>
    <name type="common">Pacific beetle cockroach</name>
    <dbReference type="NCBI Taxonomy" id="6984"/>
    <lineage>
        <taxon>Eukaryota</taxon>
        <taxon>Metazoa</taxon>
        <taxon>Ecdysozoa</taxon>
        <taxon>Arthropoda</taxon>
        <taxon>Hexapoda</taxon>
        <taxon>Insecta</taxon>
        <taxon>Pterygota</taxon>
        <taxon>Neoptera</taxon>
        <taxon>Polyneoptera</taxon>
        <taxon>Dictyoptera</taxon>
        <taxon>Blattodea</taxon>
        <taxon>Blaberoidea</taxon>
        <taxon>Blaberidae</taxon>
        <taxon>Diplopterinae</taxon>
        <taxon>Diploptera</taxon>
    </lineage>
</organism>
<feature type="region of interest" description="Disordered" evidence="8">
    <location>
        <begin position="284"/>
        <end position="306"/>
    </location>
</feature>